<dbReference type="Pfam" id="PF05670">
    <property type="entry name" value="NFACT-R_1"/>
    <property type="match status" value="1"/>
</dbReference>
<dbReference type="AlphaFoldDB" id="A0A9D4TV31"/>
<dbReference type="PANTHER" id="PTHR15239:SF6">
    <property type="entry name" value="RIBOSOME QUALITY CONTROL COMPLEX SUBUNIT NEMF"/>
    <property type="match status" value="1"/>
</dbReference>
<dbReference type="Proteomes" id="UP001055712">
    <property type="component" value="Unassembled WGS sequence"/>
</dbReference>
<reference evidence="3" key="2">
    <citation type="submission" date="2020-11" db="EMBL/GenBank/DDBJ databases">
        <authorList>
            <person name="Cecchin M."/>
            <person name="Marcolungo L."/>
            <person name="Rossato M."/>
            <person name="Girolomoni L."/>
            <person name="Cosentino E."/>
            <person name="Cuine S."/>
            <person name="Li-Beisson Y."/>
            <person name="Delledonne M."/>
            <person name="Ballottari M."/>
        </authorList>
    </citation>
    <scope>NUCLEOTIDE SEQUENCE</scope>
    <source>
        <strain evidence="3">211/11P</strain>
        <tissue evidence="3">Whole cell</tissue>
    </source>
</reference>
<dbReference type="EMBL" id="SIDB01000002">
    <property type="protein sequence ID" value="KAI3435649.1"/>
    <property type="molecule type" value="Genomic_DNA"/>
</dbReference>
<dbReference type="GO" id="GO:1990112">
    <property type="term" value="C:RQC complex"/>
    <property type="evidence" value="ECO:0007669"/>
    <property type="project" value="TreeGrafter"/>
</dbReference>
<proteinExistence type="predicted"/>
<dbReference type="GO" id="GO:0072344">
    <property type="term" value="P:rescue of stalled ribosome"/>
    <property type="evidence" value="ECO:0007669"/>
    <property type="project" value="TreeGrafter"/>
</dbReference>
<feature type="compositionally biased region" description="Basic residues" evidence="1">
    <location>
        <begin position="544"/>
        <end position="555"/>
    </location>
</feature>
<protein>
    <recommendedName>
        <fullName evidence="2">NFACT RNA-binding domain-containing protein</fullName>
    </recommendedName>
</protein>
<feature type="region of interest" description="Disordered" evidence="1">
    <location>
        <begin position="540"/>
        <end position="574"/>
    </location>
</feature>
<evidence type="ECO:0000256" key="1">
    <source>
        <dbReference type="SAM" id="MobiDB-lite"/>
    </source>
</evidence>
<dbReference type="Pfam" id="PF05833">
    <property type="entry name" value="NFACT_N"/>
    <property type="match status" value="1"/>
</dbReference>
<dbReference type="OrthoDB" id="436717at2759"/>
<feature type="domain" description="NFACT RNA-binding" evidence="2">
    <location>
        <begin position="574"/>
        <end position="677"/>
    </location>
</feature>
<organism evidence="3 4">
    <name type="scientific">Chlorella vulgaris</name>
    <name type="common">Green alga</name>
    <dbReference type="NCBI Taxonomy" id="3077"/>
    <lineage>
        <taxon>Eukaryota</taxon>
        <taxon>Viridiplantae</taxon>
        <taxon>Chlorophyta</taxon>
        <taxon>core chlorophytes</taxon>
        <taxon>Trebouxiophyceae</taxon>
        <taxon>Chlorellales</taxon>
        <taxon>Chlorellaceae</taxon>
        <taxon>Chlorella clade</taxon>
        <taxon>Chlorella</taxon>
    </lineage>
</organism>
<dbReference type="GO" id="GO:0000049">
    <property type="term" value="F:tRNA binding"/>
    <property type="evidence" value="ECO:0007669"/>
    <property type="project" value="TreeGrafter"/>
</dbReference>
<keyword evidence="4" id="KW-1185">Reference proteome</keyword>
<name>A0A9D4TV31_CHLVU</name>
<accession>A0A9D4TV31</accession>
<evidence type="ECO:0000259" key="2">
    <source>
        <dbReference type="Pfam" id="PF05670"/>
    </source>
</evidence>
<dbReference type="InterPro" id="IPR051608">
    <property type="entry name" value="RQC_Subunit_NEMF"/>
</dbReference>
<dbReference type="GO" id="GO:0043023">
    <property type="term" value="F:ribosomal large subunit binding"/>
    <property type="evidence" value="ECO:0007669"/>
    <property type="project" value="TreeGrafter"/>
</dbReference>
<dbReference type="PANTHER" id="PTHR15239">
    <property type="entry name" value="NUCLEAR EXPORT MEDIATOR FACTOR NEMF"/>
    <property type="match status" value="1"/>
</dbReference>
<dbReference type="Gene3D" id="2.30.310.10">
    <property type="entry name" value="ibrinogen binding protein from staphylococcus aureus domain"/>
    <property type="match status" value="1"/>
</dbReference>
<gene>
    <name evidence="3" type="ORF">D9Q98_001707</name>
</gene>
<comment type="caution">
    <text evidence="3">The sequence shown here is derived from an EMBL/GenBank/DDBJ whole genome shotgun (WGS) entry which is preliminary data.</text>
</comment>
<reference evidence="3" key="1">
    <citation type="journal article" date="2019" name="Plant J.">
        <title>Chlorella vulgaris genome assembly and annotation reveals the molecular basis for metabolic acclimation to high light conditions.</title>
        <authorList>
            <person name="Cecchin M."/>
            <person name="Marcolungo L."/>
            <person name="Rossato M."/>
            <person name="Girolomoni L."/>
            <person name="Cosentino E."/>
            <person name="Cuine S."/>
            <person name="Li-Beisson Y."/>
            <person name="Delledonne M."/>
            <person name="Ballottari M."/>
        </authorList>
    </citation>
    <scope>NUCLEOTIDE SEQUENCE</scope>
    <source>
        <strain evidence="3">211/11P</strain>
    </source>
</reference>
<feature type="compositionally biased region" description="Gly residues" evidence="1">
    <location>
        <begin position="557"/>
        <end position="568"/>
    </location>
</feature>
<evidence type="ECO:0000313" key="4">
    <source>
        <dbReference type="Proteomes" id="UP001055712"/>
    </source>
</evidence>
<evidence type="ECO:0000313" key="3">
    <source>
        <dbReference type="EMBL" id="KAI3435649.1"/>
    </source>
</evidence>
<dbReference type="InterPro" id="IPR008532">
    <property type="entry name" value="NFACT_RNA-bd"/>
</dbReference>
<sequence length="698" mass="74923">MNCAGRLFLRRLPHPLLGPRLSACRTDCLWAWQHQQQHLQRQRLQQRSVQYTCGALAAQQASASPALPPAASPTVTSGGPAPPLAPVSFDYTTLVAATAELQAWVPAKVEAVVQQEAGTALRLRTVADSGWLHLCYHSRYAHVGIGTAPPRGAAAELFTFGAQLQAALRGLVLTAVLVPTPFERVLKLVFAPRPGDPPTCQVVFECMNRYSNLLLLDPNDTVLAAAHQVGQRMSSVRHVQVGGRWELPPPAGGVDPGSCSSLEQWREVLCRLAEAAPPERPATIAQVAVRGFRGVSPQLARDLALAAGVGHDSRPADLDSMQWQRLYAAWQSWLDRLASGRFAASSCPQTGGFSLLGTQPQQVPCLLPFLHQYYSAPQEGEAFGGLKQQLCRVVAAAITRLHKKVAALQQQGGEGDRHLGTQRQADMIMGNVYRISPGAAWVEVEDWDSGELVRLPLDPRKTAVEAAEALYKQARKQRRAVLQVAPLLAAARQELAYLAEVEVMLQQLEGGAHLAALQEVQAELVAGRYMKAPPDAALAGKAAAKARKTSQRAQKRSGGGGGGNGSASGGSRDFRRYESPSGFAVLVGRNSRQNDELSNRMAQPGEVWMHARGVPGAHLLMRVPAGRSASEADMRFAADLAAWFSKARSEGKVDVTVCDPKHLSKPTGAKPGQVLVKKESVVVGRPDQSAAAQQGELD</sequence>